<dbReference type="OrthoDB" id="16729at2759"/>
<dbReference type="Pfam" id="PF07426">
    <property type="entry name" value="Dynactin_p22"/>
    <property type="match status" value="1"/>
</dbReference>
<evidence type="ECO:0000313" key="1">
    <source>
        <dbReference type="EMBL" id="KAJ2757176.1"/>
    </source>
</evidence>
<evidence type="ECO:0008006" key="3">
    <source>
        <dbReference type="Google" id="ProtNLM"/>
    </source>
</evidence>
<keyword evidence="2" id="KW-1185">Reference proteome</keyword>
<dbReference type="PANTHER" id="PTHR28360">
    <property type="entry name" value="DYNACTIN SUBUNIT 3"/>
    <property type="match status" value="1"/>
</dbReference>
<accession>A0A9W8H3Z1</accession>
<dbReference type="PANTHER" id="PTHR28360:SF1">
    <property type="entry name" value="DYNACTIN SUBUNIT 3"/>
    <property type="match status" value="1"/>
</dbReference>
<evidence type="ECO:0000313" key="2">
    <source>
        <dbReference type="Proteomes" id="UP001140011"/>
    </source>
</evidence>
<comment type="caution">
    <text evidence="1">The sequence shown here is derived from an EMBL/GenBank/DDBJ whole genome shotgun (WGS) entry which is preliminary data.</text>
</comment>
<protein>
    <recommendedName>
        <fullName evidence="3">Dynactin subunit 3</fullName>
    </recommendedName>
</protein>
<gene>
    <name evidence="1" type="ORF">GGI19_000226</name>
</gene>
<dbReference type="GO" id="GO:0005869">
    <property type="term" value="C:dynactin complex"/>
    <property type="evidence" value="ECO:0007669"/>
    <property type="project" value="InterPro"/>
</dbReference>
<dbReference type="AlphaFoldDB" id="A0A9W8H3Z1"/>
<dbReference type="GO" id="GO:0061640">
    <property type="term" value="P:cytoskeleton-dependent cytokinesis"/>
    <property type="evidence" value="ECO:0007669"/>
    <property type="project" value="InterPro"/>
</dbReference>
<proteinExistence type="predicted"/>
<name>A0A9W8H3Z1_9FUNG</name>
<dbReference type="Proteomes" id="UP001140011">
    <property type="component" value="Unassembled WGS sequence"/>
</dbReference>
<reference evidence="1" key="1">
    <citation type="submission" date="2022-07" db="EMBL/GenBank/DDBJ databases">
        <title>Phylogenomic reconstructions and comparative analyses of Kickxellomycotina fungi.</title>
        <authorList>
            <person name="Reynolds N.K."/>
            <person name="Stajich J.E."/>
            <person name="Barry K."/>
            <person name="Grigoriev I.V."/>
            <person name="Crous P."/>
            <person name="Smith M.E."/>
        </authorList>
    </citation>
    <scope>NUCLEOTIDE SEQUENCE</scope>
    <source>
        <strain evidence="1">BCRC 34297</strain>
    </source>
</reference>
<dbReference type="EMBL" id="JANBUH010000005">
    <property type="protein sequence ID" value="KAJ2757176.1"/>
    <property type="molecule type" value="Genomic_DNA"/>
</dbReference>
<sequence length="191" mass="21138">MDVLNARLEALERGVLSADGRTNNTENMCEQIAHIERRLGQVLADHAPLAQGLEKYTKLKGVIDGDGDLDLSRQLLGVGAKVELVLLNDSAVHTLSDLRTIRDLQSNISQPEYSAAAELLPKARELEQQHSKQTGELRRAVADISSVVDRYHAETEALSEMFVRWDQILTGIEREVSVLEAASPVFPSSRR</sequence>
<organism evidence="1 2">
    <name type="scientific">Coemansia pectinata</name>
    <dbReference type="NCBI Taxonomy" id="1052879"/>
    <lineage>
        <taxon>Eukaryota</taxon>
        <taxon>Fungi</taxon>
        <taxon>Fungi incertae sedis</taxon>
        <taxon>Zoopagomycota</taxon>
        <taxon>Kickxellomycotina</taxon>
        <taxon>Kickxellomycetes</taxon>
        <taxon>Kickxellales</taxon>
        <taxon>Kickxellaceae</taxon>
        <taxon>Coemansia</taxon>
    </lineage>
</organism>
<dbReference type="InterPro" id="IPR009991">
    <property type="entry name" value="DCTN3"/>
</dbReference>